<protein>
    <submittedName>
        <fullName evidence="3">Uncharacterized protein</fullName>
    </submittedName>
</protein>
<evidence type="ECO:0000256" key="2">
    <source>
        <dbReference type="SAM" id="SignalP"/>
    </source>
</evidence>
<reference evidence="3 4" key="1">
    <citation type="journal article" date="2016" name="Int. J. Syst. Evol. Microbiol.">
        <title>Chitinibacter fontanus sp. nov., isolated from a spring.</title>
        <authorList>
            <person name="Sheu S.Y."/>
            <person name="Li Y.S."/>
            <person name="Young C.C."/>
            <person name="Chen W.M."/>
        </authorList>
    </citation>
    <scope>NUCLEOTIDE SEQUENCE [LARGE SCALE GENOMIC DNA]</scope>
    <source>
        <strain evidence="3 4">STM-7</strain>
    </source>
</reference>
<dbReference type="Proteomes" id="UP000510822">
    <property type="component" value="Chromosome"/>
</dbReference>
<feature type="signal peptide" evidence="2">
    <location>
        <begin position="1"/>
        <end position="17"/>
    </location>
</feature>
<keyword evidence="4" id="KW-1185">Reference proteome</keyword>
<feature type="chain" id="PRO_5028880373" evidence="2">
    <location>
        <begin position="18"/>
        <end position="91"/>
    </location>
</feature>
<gene>
    <name evidence="3" type="ORF">HZU75_09950</name>
</gene>
<dbReference type="EMBL" id="CP058952">
    <property type="protein sequence ID" value="QLI81832.1"/>
    <property type="molecule type" value="Genomic_DNA"/>
</dbReference>
<name>A0A7D5VAI7_9NEIS</name>
<feature type="region of interest" description="Disordered" evidence="1">
    <location>
        <begin position="67"/>
        <end position="91"/>
    </location>
</feature>
<accession>A0A7D5VAI7</accession>
<keyword evidence="2" id="KW-0732">Signal</keyword>
<dbReference type="AlphaFoldDB" id="A0A7D5VAI7"/>
<evidence type="ECO:0000256" key="1">
    <source>
        <dbReference type="SAM" id="MobiDB-lite"/>
    </source>
</evidence>
<sequence length="91" mass="10206">MKMSIVILLLLSQLAQADQWGTLFFTPAQRAKGAQVDAPDRNLPARDELVPEARYYNGVLQTPRKKTHWVNGQDAPAPIHRKPGELLAYPD</sequence>
<proteinExistence type="predicted"/>
<dbReference type="KEGG" id="cfon:HZU75_09950"/>
<evidence type="ECO:0000313" key="4">
    <source>
        <dbReference type="Proteomes" id="UP000510822"/>
    </source>
</evidence>
<organism evidence="3 4">
    <name type="scientific">Chitinibacter fontanus</name>
    <dbReference type="NCBI Taxonomy" id="1737446"/>
    <lineage>
        <taxon>Bacteria</taxon>
        <taxon>Pseudomonadati</taxon>
        <taxon>Pseudomonadota</taxon>
        <taxon>Betaproteobacteria</taxon>
        <taxon>Neisseriales</taxon>
        <taxon>Chitinibacteraceae</taxon>
        <taxon>Chitinibacter</taxon>
    </lineage>
</organism>
<dbReference type="RefSeq" id="WP_180305939.1">
    <property type="nucleotide sequence ID" value="NZ_CP058952.1"/>
</dbReference>
<evidence type="ECO:0000313" key="3">
    <source>
        <dbReference type="EMBL" id="QLI81832.1"/>
    </source>
</evidence>